<comment type="similarity">
    <text evidence="1">Belongs to the RecA family.</text>
</comment>
<dbReference type="InterPro" id="IPR049428">
    <property type="entry name" value="RecA-like_N"/>
</dbReference>
<dbReference type="GO" id="GO:0005524">
    <property type="term" value="F:ATP binding"/>
    <property type="evidence" value="ECO:0007669"/>
    <property type="project" value="UniProtKB-KW"/>
</dbReference>
<dbReference type="GO" id="GO:0003697">
    <property type="term" value="F:single-stranded DNA binding"/>
    <property type="evidence" value="ECO:0007669"/>
    <property type="project" value="InterPro"/>
</dbReference>
<dbReference type="Pfam" id="PF00154">
    <property type="entry name" value="RecA_N"/>
    <property type="match status" value="1"/>
</dbReference>
<reference evidence="6" key="1">
    <citation type="journal article" date="2015" name="Nature">
        <title>Complex archaea that bridge the gap between prokaryotes and eukaryotes.</title>
        <authorList>
            <person name="Spang A."/>
            <person name="Saw J.H."/>
            <person name="Jorgensen S.L."/>
            <person name="Zaremba-Niedzwiedzka K."/>
            <person name="Martijn J."/>
            <person name="Lind A.E."/>
            <person name="van Eijk R."/>
            <person name="Schleper C."/>
            <person name="Guy L."/>
            <person name="Ettema T.J."/>
        </authorList>
    </citation>
    <scope>NUCLEOTIDE SEQUENCE</scope>
</reference>
<dbReference type="AlphaFoldDB" id="A0A0F9BCR3"/>
<evidence type="ECO:0000256" key="4">
    <source>
        <dbReference type="ARBA" id="ARBA00023172"/>
    </source>
</evidence>
<organism evidence="6">
    <name type="scientific">marine sediment metagenome</name>
    <dbReference type="NCBI Taxonomy" id="412755"/>
    <lineage>
        <taxon>unclassified sequences</taxon>
        <taxon>metagenomes</taxon>
        <taxon>ecological metagenomes</taxon>
    </lineage>
</organism>
<dbReference type="GO" id="GO:0008094">
    <property type="term" value="F:ATP-dependent activity, acting on DNA"/>
    <property type="evidence" value="ECO:0007669"/>
    <property type="project" value="InterPro"/>
</dbReference>
<evidence type="ECO:0000259" key="5">
    <source>
        <dbReference type="PROSITE" id="PS50163"/>
    </source>
</evidence>
<keyword evidence="2" id="KW-0547">Nucleotide-binding</keyword>
<dbReference type="GO" id="GO:0006310">
    <property type="term" value="P:DNA recombination"/>
    <property type="evidence" value="ECO:0007669"/>
    <property type="project" value="UniProtKB-KW"/>
</dbReference>
<evidence type="ECO:0000313" key="6">
    <source>
        <dbReference type="EMBL" id="KKK82221.1"/>
    </source>
</evidence>
<name>A0A0F9BCR3_9ZZZZ</name>
<gene>
    <name evidence="6" type="ORF">LCGC14_2805570</name>
</gene>
<dbReference type="GO" id="GO:0006281">
    <property type="term" value="P:DNA repair"/>
    <property type="evidence" value="ECO:0007669"/>
    <property type="project" value="InterPro"/>
</dbReference>
<protein>
    <recommendedName>
        <fullName evidence="5">RecA family profile 2 domain-containing protein</fullName>
    </recommendedName>
</protein>
<dbReference type="PROSITE" id="PS50163">
    <property type="entry name" value="RECA_3"/>
    <property type="match status" value="1"/>
</dbReference>
<keyword evidence="4" id="KW-0233">DNA recombination</keyword>
<sequence length="207" mass="23176">MVFGEKGTGKTLLAQLAIAQAQKQNPNCKAIFFDIERTYDPRWFALTGVDTSGASLRVIRPRNLEQAFDLMCDALNTVHPDIIIVDSIPALVTKAEMEADMETQDFRGVSARKTTAGVKRATQYNQDTALIFINQLRVDMGKTFGNPEKLPGGKALKFHMSLMVRTRRGAWLTDADVAEDELPDLDTVLESDKDPRRIGFMLRLRTE</sequence>
<comment type="caution">
    <text evidence="6">The sequence shown here is derived from an EMBL/GenBank/DDBJ whole genome shotgun (WGS) entry which is preliminary data.</text>
</comment>
<keyword evidence="3" id="KW-0067">ATP-binding</keyword>
<dbReference type="Gene3D" id="3.40.50.300">
    <property type="entry name" value="P-loop containing nucleotide triphosphate hydrolases"/>
    <property type="match status" value="1"/>
</dbReference>
<proteinExistence type="inferred from homology"/>
<evidence type="ECO:0000256" key="3">
    <source>
        <dbReference type="ARBA" id="ARBA00022840"/>
    </source>
</evidence>
<dbReference type="InterPro" id="IPR020587">
    <property type="entry name" value="RecA_monomer-monomer_interface"/>
</dbReference>
<evidence type="ECO:0000256" key="1">
    <source>
        <dbReference type="ARBA" id="ARBA00009391"/>
    </source>
</evidence>
<dbReference type="SUPFAM" id="SSF52540">
    <property type="entry name" value="P-loop containing nucleoside triphosphate hydrolases"/>
    <property type="match status" value="1"/>
</dbReference>
<dbReference type="PANTHER" id="PTHR45900">
    <property type="entry name" value="RECA"/>
    <property type="match status" value="1"/>
</dbReference>
<dbReference type="InterPro" id="IPR013765">
    <property type="entry name" value="DNA_recomb/repair_RecA"/>
</dbReference>
<dbReference type="InterPro" id="IPR027417">
    <property type="entry name" value="P-loop_NTPase"/>
</dbReference>
<dbReference type="PANTHER" id="PTHR45900:SF1">
    <property type="entry name" value="MITOCHONDRIAL DNA REPAIR PROTEIN RECA HOMOLOG-RELATED"/>
    <property type="match status" value="1"/>
</dbReference>
<evidence type="ECO:0000256" key="2">
    <source>
        <dbReference type="ARBA" id="ARBA00022741"/>
    </source>
</evidence>
<dbReference type="EMBL" id="LAZR01052772">
    <property type="protein sequence ID" value="KKK82221.1"/>
    <property type="molecule type" value="Genomic_DNA"/>
</dbReference>
<feature type="non-terminal residue" evidence="6">
    <location>
        <position position="207"/>
    </location>
</feature>
<feature type="domain" description="RecA family profile 2" evidence="5">
    <location>
        <begin position="141"/>
        <end position="194"/>
    </location>
</feature>
<accession>A0A0F9BCR3</accession>